<sequence>MDNITFYLTIASILVATPLISLLLMTKVIPDEMDREYRE</sequence>
<name>A0ABQ0YSB8_9NOCA</name>
<evidence type="ECO:0000256" key="1">
    <source>
        <dbReference type="SAM" id="Phobius"/>
    </source>
</evidence>
<protein>
    <submittedName>
        <fullName evidence="2">Uncharacterized protein</fullName>
    </submittedName>
</protein>
<dbReference type="Proteomes" id="UP000325466">
    <property type="component" value="Unassembled WGS sequence"/>
</dbReference>
<keyword evidence="3" id="KW-1185">Reference proteome</keyword>
<dbReference type="EMBL" id="BLAH01000117">
    <property type="protein sequence ID" value="GES39488.1"/>
    <property type="molecule type" value="Genomic_DNA"/>
</dbReference>
<keyword evidence="1" id="KW-1133">Transmembrane helix</keyword>
<organism evidence="2 3">
    <name type="scientific">Rhodococcus aetherivorans</name>
    <dbReference type="NCBI Taxonomy" id="191292"/>
    <lineage>
        <taxon>Bacteria</taxon>
        <taxon>Bacillati</taxon>
        <taxon>Actinomycetota</taxon>
        <taxon>Actinomycetes</taxon>
        <taxon>Mycobacteriales</taxon>
        <taxon>Nocardiaceae</taxon>
        <taxon>Rhodococcus</taxon>
    </lineage>
</organism>
<accession>A0ABQ0YSB8</accession>
<keyword evidence="1" id="KW-0812">Transmembrane</keyword>
<reference evidence="2 3" key="1">
    <citation type="journal article" date="2018" name="Biodegradation">
        <title>1,4-Dioxane degradation characteristics of Rhodococcus aetherivorans JCM 14343.</title>
        <authorList>
            <person name="Inoue D."/>
            <person name="Tsunoda T."/>
            <person name="Yamamoto N."/>
            <person name="Ike M."/>
            <person name="Sei K."/>
        </authorList>
    </citation>
    <scope>NUCLEOTIDE SEQUENCE [LARGE SCALE GENOMIC DNA]</scope>
    <source>
        <strain evidence="2 3">JCM 14343</strain>
    </source>
</reference>
<comment type="caution">
    <text evidence="2">The sequence shown here is derived from an EMBL/GenBank/DDBJ whole genome shotgun (WGS) entry which is preliminary data.</text>
</comment>
<evidence type="ECO:0000313" key="3">
    <source>
        <dbReference type="Proteomes" id="UP000325466"/>
    </source>
</evidence>
<keyword evidence="1" id="KW-0472">Membrane</keyword>
<gene>
    <name evidence="2" type="ORF">RAJCM14343_4761</name>
</gene>
<evidence type="ECO:0000313" key="2">
    <source>
        <dbReference type="EMBL" id="GES39488.1"/>
    </source>
</evidence>
<proteinExistence type="predicted"/>
<feature type="transmembrane region" description="Helical" evidence="1">
    <location>
        <begin position="6"/>
        <end position="25"/>
    </location>
</feature>